<dbReference type="InterPro" id="IPR001130">
    <property type="entry name" value="TatD-like"/>
</dbReference>
<sequence length="386" mass="43509">MSNPAPTQNLPSPEILKHIVDVHCHPTDAPAGVGASSMQNLSITVCAMSTMQFDQHKVRELASSYPEKVVPCFGYHPWFSHLICTGASPSSSSSNKEKHYRNLFLPNTAPTTSNGDQDCVQNDGDQEKRALLEAQFQTLLAALPEPRPLSAIIAELRKNLSDFPNAMLGEVGLDRIFRVPIDYFASPRVLTSFTIPLEHQLTVLEAQMDLAVELGRNISIHSVKSQLATTDLLAKMRSKFGNQWNNISVDLHSCGLSPQTWRELEKKHVNVFLSLSTVINHKHANHRALIAQCSSNRILAESDYNDIDMCTPQTWDIIKIIGEVKGWPVEENWIDENEIEENDWGVVRRLEKNWFRFKNGHHPLPPKKKPKMKNYDTEDSDTGEEK</sequence>
<dbReference type="EMBL" id="JAFIQS010000001">
    <property type="protein sequence ID" value="KAG5173660.1"/>
    <property type="molecule type" value="Genomic_DNA"/>
</dbReference>
<accession>A0A8H8CQ84</accession>
<evidence type="ECO:0000313" key="2">
    <source>
        <dbReference type="EMBL" id="KAG5173660.1"/>
    </source>
</evidence>
<dbReference type="PANTHER" id="PTHR47345">
    <property type="entry name" value="CUT9-INTERACTING PROTEIN SCN1"/>
    <property type="match status" value="1"/>
</dbReference>
<dbReference type="SUPFAM" id="SSF51556">
    <property type="entry name" value="Metallo-dependent hydrolases"/>
    <property type="match status" value="1"/>
</dbReference>
<dbReference type="AlphaFoldDB" id="A0A8H8CQ84"/>
<feature type="region of interest" description="Disordered" evidence="1">
    <location>
        <begin position="361"/>
        <end position="386"/>
    </location>
</feature>
<feature type="compositionally biased region" description="Acidic residues" evidence="1">
    <location>
        <begin position="377"/>
        <end position="386"/>
    </location>
</feature>
<reference evidence="2" key="1">
    <citation type="submission" date="2021-02" db="EMBL/GenBank/DDBJ databases">
        <title>Psilocybe cubensis genome.</title>
        <authorList>
            <person name="Mckernan K.J."/>
            <person name="Crawford S."/>
            <person name="Trippe A."/>
            <person name="Kane L.T."/>
            <person name="Mclaughlin S."/>
        </authorList>
    </citation>
    <scope>NUCLEOTIDE SEQUENCE [LARGE SCALE GENOMIC DNA]</scope>
    <source>
        <strain evidence="2">MGC-MH-2018</strain>
    </source>
</reference>
<dbReference type="Gene3D" id="3.20.20.140">
    <property type="entry name" value="Metal-dependent hydrolases"/>
    <property type="match status" value="1"/>
</dbReference>
<feature type="compositionally biased region" description="Basic residues" evidence="1">
    <location>
        <begin position="361"/>
        <end position="372"/>
    </location>
</feature>
<dbReference type="Pfam" id="PF01026">
    <property type="entry name" value="TatD_DNase"/>
    <property type="match status" value="1"/>
</dbReference>
<organism evidence="2">
    <name type="scientific">Psilocybe cubensis</name>
    <name type="common">Psychedelic mushroom</name>
    <name type="synonym">Stropharia cubensis</name>
    <dbReference type="NCBI Taxonomy" id="181762"/>
    <lineage>
        <taxon>Eukaryota</taxon>
        <taxon>Fungi</taxon>
        <taxon>Dikarya</taxon>
        <taxon>Basidiomycota</taxon>
        <taxon>Agaricomycotina</taxon>
        <taxon>Agaricomycetes</taxon>
        <taxon>Agaricomycetidae</taxon>
        <taxon>Agaricales</taxon>
        <taxon>Agaricineae</taxon>
        <taxon>Strophariaceae</taxon>
        <taxon>Psilocybe</taxon>
    </lineage>
</organism>
<evidence type="ECO:0008006" key="3">
    <source>
        <dbReference type="Google" id="ProtNLM"/>
    </source>
</evidence>
<gene>
    <name evidence="2" type="ORF">JR316_000317</name>
</gene>
<dbReference type="GO" id="GO:0016788">
    <property type="term" value="F:hydrolase activity, acting on ester bonds"/>
    <property type="evidence" value="ECO:0007669"/>
    <property type="project" value="InterPro"/>
</dbReference>
<evidence type="ECO:0000256" key="1">
    <source>
        <dbReference type="SAM" id="MobiDB-lite"/>
    </source>
</evidence>
<dbReference type="InterPro" id="IPR053044">
    <property type="entry name" value="Metallo-hydrolase/TatD-type"/>
</dbReference>
<dbReference type="PANTHER" id="PTHR47345:SF1">
    <property type="entry name" value="CUT9-INTERACTING PROTEIN SCN1"/>
    <property type="match status" value="1"/>
</dbReference>
<dbReference type="OrthoDB" id="413993at2759"/>
<protein>
    <recommendedName>
        <fullName evidence="3">Metallo-dependent hydrolase</fullName>
    </recommendedName>
</protein>
<proteinExistence type="predicted"/>
<comment type="caution">
    <text evidence="2">The sequence shown here is derived from an EMBL/GenBank/DDBJ whole genome shotgun (WGS) entry which is preliminary data.</text>
</comment>
<dbReference type="InterPro" id="IPR032466">
    <property type="entry name" value="Metal_Hydrolase"/>
</dbReference>
<name>A0A8H8CQ84_PSICU</name>